<protein>
    <submittedName>
        <fullName evidence="2">Uncharacterized protein</fullName>
    </submittedName>
</protein>
<accession>A0AAD6ITR5</accession>
<evidence type="ECO:0000256" key="1">
    <source>
        <dbReference type="SAM" id="SignalP"/>
    </source>
</evidence>
<dbReference type="AlphaFoldDB" id="A0AAD6ITR5"/>
<feature type="signal peptide" evidence="1">
    <location>
        <begin position="1"/>
        <end position="19"/>
    </location>
</feature>
<feature type="chain" id="PRO_5042127443" evidence="1">
    <location>
        <begin position="20"/>
        <end position="407"/>
    </location>
</feature>
<name>A0AAD6ITR5_DREDA</name>
<organism evidence="2 3">
    <name type="scientific">Drechslerella dactyloides</name>
    <name type="common">Nematode-trapping fungus</name>
    <name type="synonym">Arthrobotrys dactyloides</name>
    <dbReference type="NCBI Taxonomy" id="74499"/>
    <lineage>
        <taxon>Eukaryota</taxon>
        <taxon>Fungi</taxon>
        <taxon>Dikarya</taxon>
        <taxon>Ascomycota</taxon>
        <taxon>Pezizomycotina</taxon>
        <taxon>Orbiliomycetes</taxon>
        <taxon>Orbiliales</taxon>
        <taxon>Orbiliaceae</taxon>
        <taxon>Drechslerella</taxon>
    </lineage>
</organism>
<comment type="caution">
    <text evidence="2">The sequence shown here is derived from an EMBL/GenBank/DDBJ whole genome shotgun (WGS) entry which is preliminary data.</text>
</comment>
<sequence length="407" mass="44328">MVMHIRFLPTFLFITIAAADVVHIGNPACDDIREHVQCLPRKLARAPGIGFYLAAEYGTVSISFHNGTTIDVARVEAHPDFTSLMDILALEGNCVRPTARTPLDRLYRRLENSRRERNKSLGQPASYASSLFAHMFAALRHEASIALNARITHALVTLPPLPGLQSDDLLDAASHVGITLLHGFSHGSRTAPRADISTLLTAAYAGVGLGLCEKYTDAAACRAEEAELDADAADSQRDLGVLRISLDERTLGIDAERCASAAACVGGKDGKDLHDMGFLSEIHKWNPDRYWTTVQKHITDAGERLGARGVDALILHGESVREPEFLVKLVEALPGLPGGSTIADKLKSGVEENRWDRDPMFLPSRGAAALAKRVQAGQRLYDDQKACMRARPKLAFDGIRAQRPSSW</sequence>
<evidence type="ECO:0000313" key="2">
    <source>
        <dbReference type="EMBL" id="KAJ6258494.1"/>
    </source>
</evidence>
<proteinExistence type="predicted"/>
<keyword evidence="3" id="KW-1185">Reference proteome</keyword>
<reference evidence="2" key="1">
    <citation type="submission" date="2023-01" db="EMBL/GenBank/DDBJ databases">
        <title>The chitinases involved in constricting ring structure development in the nematode-trapping fungus Drechslerella dactyloides.</title>
        <authorList>
            <person name="Wang R."/>
            <person name="Zhang L."/>
            <person name="Tang P."/>
            <person name="Li S."/>
            <person name="Liang L."/>
        </authorList>
    </citation>
    <scope>NUCLEOTIDE SEQUENCE</scope>
    <source>
        <strain evidence="2">YMF1.00031</strain>
    </source>
</reference>
<dbReference type="EMBL" id="JAQGDS010000008">
    <property type="protein sequence ID" value="KAJ6258494.1"/>
    <property type="molecule type" value="Genomic_DNA"/>
</dbReference>
<evidence type="ECO:0000313" key="3">
    <source>
        <dbReference type="Proteomes" id="UP001221413"/>
    </source>
</evidence>
<keyword evidence="1" id="KW-0732">Signal</keyword>
<dbReference type="Proteomes" id="UP001221413">
    <property type="component" value="Unassembled WGS sequence"/>
</dbReference>
<gene>
    <name evidence="2" type="ORF">Dda_6536</name>
</gene>